<organism evidence="1 2">
    <name type="scientific">Candidatus Thiothrix singaporensis</name>
    <dbReference type="NCBI Taxonomy" id="2799669"/>
    <lineage>
        <taxon>Bacteria</taxon>
        <taxon>Pseudomonadati</taxon>
        <taxon>Pseudomonadota</taxon>
        <taxon>Gammaproteobacteria</taxon>
        <taxon>Thiotrichales</taxon>
        <taxon>Thiotrichaceae</taxon>
        <taxon>Thiothrix</taxon>
    </lineage>
</organism>
<dbReference type="Gene3D" id="3.40.50.300">
    <property type="entry name" value="P-loop containing nucleotide triphosphate hydrolases"/>
    <property type="match status" value="1"/>
</dbReference>
<dbReference type="EMBL" id="CP059265">
    <property type="protein sequence ID" value="QLQ30942.1"/>
    <property type="molecule type" value="Genomic_DNA"/>
</dbReference>
<proteinExistence type="predicted"/>
<keyword evidence="2" id="KW-1185">Reference proteome</keyword>
<dbReference type="InterPro" id="IPR027417">
    <property type="entry name" value="P-loop_NTPase"/>
</dbReference>
<dbReference type="SUPFAM" id="SSF52540">
    <property type="entry name" value="P-loop containing nucleoside triphosphate hydrolases"/>
    <property type="match status" value="1"/>
</dbReference>
<dbReference type="Proteomes" id="UP000510621">
    <property type="component" value="Chromosome"/>
</dbReference>
<dbReference type="KEGG" id="this:HZT40_04215"/>
<dbReference type="AlphaFoldDB" id="A0A7L6APE6"/>
<accession>A0A7L6APE6</accession>
<protein>
    <submittedName>
        <fullName evidence="1">AAA family ATPase</fullName>
    </submittedName>
</protein>
<dbReference type="InterPro" id="IPR025662">
    <property type="entry name" value="Sigma_54_int_dom_ATP-bd_1"/>
</dbReference>
<name>A0A7L6APE6_9GAMM</name>
<evidence type="ECO:0000313" key="2">
    <source>
        <dbReference type="Proteomes" id="UP000510621"/>
    </source>
</evidence>
<evidence type="ECO:0000313" key="1">
    <source>
        <dbReference type="EMBL" id="QLQ30942.1"/>
    </source>
</evidence>
<reference evidence="1" key="1">
    <citation type="submission" date="2020-06" db="EMBL/GenBank/DDBJ databases">
        <title>Analysis procedures for assessing recovery of high quality, complete, closed genomes from Nanopore long read metagenome sequencing.</title>
        <authorList>
            <person name="Bessarab I."/>
            <person name="Arumugam K."/>
            <person name="Haryono M."/>
            <person name="Liu X."/>
            <person name="Roy S."/>
            <person name="Zuniga-Montanez R.E."/>
            <person name="Qiu G."/>
            <person name="Drautz-Moses D.I."/>
            <person name="Law Y.Y."/>
            <person name="Wuertz S."/>
            <person name="Lauro F.M."/>
            <person name="Huson D.H."/>
            <person name="Williams R.B."/>
        </authorList>
    </citation>
    <scope>NUCLEOTIDE SEQUENCE [LARGE SCALE GENOMIC DNA]</scope>
    <source>
        <strain evidence="1">SSD2</strain>
    </source>
</reference>
<gene>
    <name evidence="1" type="ORF">HZT40_04215</name>
</gene>
<sequence>MLLISGETGAGKSTLINDLANIFHCNIVNPESDIDSSMLFINYLKSKLPNSKSKKRHHEKEKIVLFDAFEKIRPGSTRKEIKEQIKTIEEVSDDYQCVIISVRSNFY</sequence>
<dbReference type="PROSITE" id="PS00675">
    <property type="entry name" value="SIGMA54_INTERACT_1"/>
    <property type="match status" value="1"/>
</dbReference>